<organism evidence="2 3">
    <name type="scientific">Daphnia galeata</name>
    <dbReference type="NCBI Taxonomy" id="27404"/>
    <lineage>
        <taxon>Eukaryota</taxon>
        <taxon>Metazoa</taxon>
        <taxon>Ecdysozoa</taxon>
        <taxon>Arthropoda</taxon>
        <taxon>Crustacea</taxon>
        <taxon>Branchiopoda</taxon>
        <taxon>Diplostraca</taxon>
        <taxon>Cladocera</taxon>
        <taxon>Anomopoda</taxon>
        <taxon>Daphniidae</taxon>
        <taxon>Daphnia</taxon>
    </lineage>
</organism>
<dbReference type="AlphaFoldDB" id="A0A8J2W337"/>
<proteinExistence type="predicted"/>
<accession>A0A8J2W337</accession>
<feature type="compositionally biased region" description="Basic and acidic residues" evidence="1">
    <location>
        <begin position="151"/>
        <end position="160"/>
    </location>
</feature>
<feature type="region of interest" description="Disordered" evidence="1">
    <location>
        <begin position="151"/>
        <end position="178"/>
    </location>
</feature>
<comment type="caution">
    <text evidence="2">The sequence shown here is derived from an EMBL/GenBank/DDBJ whole genome shotgun (WGS) entry which is preliminary data.</text>
</comment>
<evidence type="ECO:0000256" key="1">
    <source>
        <dbReference type="SAM" id="MobiDB-lite"/>
    </source>
</evidence>
<gene>
    <name evidence="2" type="ORF">DGAL_LOCUS5657</name>
</gene>
<dbReference type="OrthoDB" id="6367367at2759"/>
<protein>
    <submittedName>
        <fullName evidence="2">Uncharacterized protein</fullName>
    </submittedName>
</protein>
<dbReference type="EMBL" id="CAKKLH010000101">
    <property type="protein sequence ID" value="CAH0103123.1"/>
    <property type="molecule type" value="Genomic_DNA"/>
</dbReference>
<reference evidence="2" key="1">
    <citation type="submission" date="2021-11" db="EMBL/GenBank/DDBJ databases">
        <authorList>
            <person name="Schell T."/>
        </authorList>
    </citation>
    <scope>NUCLEOTIDE SEQUENCE</scope>
    <source>
        <strain evidence="2">M5</strain>
    </source>
</reference>
<evidence type="ECO:0000313" key="2">
    <source>
        <dbReference type="EMBL" id="CAH0103123.1"/>
    </source>
</evidence>
<sequence>MTWRADEVDKLVTSQLIFGNELRTAQDSLDGYAMLCNNSFAGSFHTVSIANLHKWRQLFDQTERKMNRIKGLLPACSRLLTLPSTGPGYNLCLVGKKNTGTRSEMVPFDPEGFGEIPWEDFGRALRSPEFRQHIEPHKIQQLEEKFHLQQQLDKEQEDNKSGCSGGGGGGHHDDDRPSRTSAITFQDFVNVDLYFYDVYFEFSLLLFFGGRDVLDRRWVAPPDDPFWVLPIEWNADPSVQLSAGHDQSRSQQLRFPEANSVLNFSAPTRQERKDGVDQVHFVGVAGDLYTMSGKRSRSFKCAVHHRDRQVCSENDFHLLLQPPTFFQRAPQ</sequence>
<evidence type="ECO:0000313" key="3">
    <source>
        <dbReference type="Proteomes" id="UP000789390"/>
    </source>
</evidence>
<name>A0A8J2W337_9CRUS</name>
<dbReference type="Proteomes" id="UP000789390">
    <property type="component" value="Unassembled WGS sequence"/>
</dbReference>
<keyword evidence="3" id="KW-1185">Reference proteome</keyword>